<gene>
    <name evidence="2" type="ORF">DEO72_LG10g2836</name>
</gene>
<feature type="compositionally biased region" description="Polar residues" evidence="1">
    <location>
        <begin position="1"/>
        <end position="20"/>
    </location>
</feature>
<dbReference type="AlphaFoldDB" id="A0A4D6NCP0"/>
<evidence type="ECO:0000256" key="1">
    <source>
        <dbReference type="SAM" id="MobiDB-lite"/>
    </source>
</evidence>
<proteinExistence type="predicted"/>
<protein>
    <submittedName>
        <fullName evidence="2">Uncharacterized protein</fullName>
    </submittedName>
</protein>
<dbReference type="Proteomes" id="UP000501690">
    <property type="component" value="Linkage Group LG10"/>
</dbReference>
<feature type="region of interest" description="Disordered" evidence="1">
    <location>
        <begin position="1"/>
        <end position="34"/>
    </location>
</feature>
<evidence type="ECO:0000313" key="2">
    <source>
        <dbReference type="EMBL" id="QCE11603.1"/>
    </source>
</evidence>
<name>A0A4D6NCP0_VIGUN</name>
<sequence>MLEPETATTANLKHTLTGTTDQRDQNSESTKNCGRTERKIGKIKKIIIKDTREGWVQREIPEINEDRVDDQNGGARSKFGLLLHHGVATAHSVRPKLSPVMPPATGGPAGADADLSPLQDQQRVRSRNLLLHRLKLPSCITCHHNTRDLSAVETWKKLKGAKKDR</sequence>
<reference evidence="2 3" key="1">
    <citation type="submission" date="2019-04" db="EMBL/GenBank/DDBJ databases">
        <title>An improved genome assembly and genetic linkage map for asparagus bean, Vigna unguiculata ssp. sesquipedialis.</title>
        <authorList>
            <person name="Xia Q."/>
            <person name="Zhang R."/>
            <person name="Dong Y."/>
        </authorList>
    </citation>
    <scope>NUCLEOTIDE SEQUENCE [LARGE SCALE GENOMIC DNA]</scope>
    <source>
        <tissue evidence="2">Leaf</tissue>
    </source>
</reference>
<keyword evidence="3" id="KW-1185">Reference proteome</keyword>
<accession>A0A4D6NCP0</accession>
<dbReference type="EMBL" id="CP039354">
    <property type="protein sequence ID" value="QCE11603.1"/>
    <property type="molecule type" value="Genomic_DNA"/>
</dbReference>
<evidence type="ECO:0000313" key="3">
    <source>
        <dbReference type="Proteomes" id="UP000501690"/>
    </source>
</evidence>
<organism evidence="2 3">
    <name type="scientific">Vigna unguiculata</name>
    <name type="common">Cowpea</name>
    <dbReference type="NCBI Taxonomy" id="3917"/>
    <lineage>
        <taxon>Eukaryota</taxon>
        <taxon>Viridiplantae</taxon>
        <taxon>Streptophyta</taxon>
        <taxon>Embryophyta</taxon>
        <taxon>Tracheophyta</taxon>
        <taxon>Spermatophyta</taxon>
        <taxon>Magnoliopsida</taxon>
        <taxon>eudicotyledons</taxon>
        <taxon>Gunneridae</taxon>
        <taxon>Pentapetalae</taxon>
        <taxon>rosids</taxon>
        <taxon>fabids</taxon>
        <taxon>Fabales</taxon>
        <taxon>Fabaceae</taxon>
        <taxon>Papilionoideae</taxon>
        <taxon>50 kb inversion clade</taxon>
        <taxon>NPAAA clade</taxon>
        <taxon>indigoferoid/millettioid clade</taxon>
        <taxon>Phaseoleae</taxon>
        <taxon>Vigna</taxon>
    </lineage>
</organism>